<dbReference type="InterPro" id="IPR033932">
    <property type="entry name" value="YtcJ-like"/>
</dbReference>
<dbReference type="InterPro" id="IPR011059">
    <property type="entry name" value="Metal-dep_hydrolase_composite"/>
</dbReference>
<dbReference type="SUPFAM" id="SSF51338">
    <property type="entry name" value="Composite domain of metallo-dependent hydrolases"/>
    <property type="match status" value="1"/>
</dbReference>
<dbReference type="EMBL" id="VFIY01000014">
    <property type="protein sequence ID" value="TPD59373.1"/>
    <property type="molecule type" value="Genomic_DNA"/>
</dbReference>
<dbReference type="PANTHER" id="PTHR22642:SF2">
    <property type="entry name" value="PROTEIN LONG AFTER FAR-RED 3"/>
    <property type="match status" value="1"/>
</dbReference>
<dbReference type="CDD" id="cd01300">
    <property type="entry name" value="YtcJ_like"/>
    <property type="match status" value="1"/>
</dbReference>
<feature type="domain" description="Amidohydrolase 3" evidence="1">
    <location>
        <begin position="75"/>
        <end position="558"/>
    </location>
</feature>
<accession>A0A501PG10</accession>
<protein>
    <submittedName>
        <fullName evidence="2">Amidohydrolase</fullName>
    </submittedName>
</protein>
<organism evidence="2 3">
    <name type="scientific">Emcibacter nanhaiensis</name>
    <dbReference type="NCBI Taxonomy" id="1505037"/>
    <lineage>
        <taxon>Bacteria</taxon>
        <taxon>Pseudomonadati</taxon>
        <taxon>Pseudomonadota</taxon>
        <taxon>Alphaproteobacteria</taxon>
        <taxon>Emcibacterales</taxon>
        <taxon>Emcibacteraceae</taxon>
        <taxon>Emcibacter</taxon>
    </lineage>
</organism>
<evidence type="ECO:0000313" key="2">
    <source>
        <dbReference type="EMBL" id="TPD59373.1"/>
    </source>
</evidence>
<dbReference type="AlphaFoldDB" id="A0A501PG10"/>
<dbReference type="Pfam" id="PF07969">
    <property type="entry name" value="Amidohydro_3"/>
    <property type="match status" value="1"/>
</dbReference>
<gene>
    <name evidence="2" type="ORF">FIV46_11305</name>
</gene>
<dbReference type="Proteomes" id="UP000319148">
    <property type="component" value="Unassembled WGS sequence"/>
</dbReference>
<dbReference type="Gene3D" id="2.30.40.10">
    <property type="entry name" value="Urease, subunit C, domain 1"/>
    <property type="match status" value="1"/>
</dbReference>
<proteinExistence type="predicted"/>
<dbReference type="Gene3D" id="3.20.20.140">
    <property type="entry name" value="Metal-dependent hydrolases"/>
    <property type="match status" value="1"/>
</dbReference>
<reference evidence="3" key="1">
    <citation type="submission" date="2019-06" db="EMBL/GenBank/DDBJ databases">
        <title>The complete genome of Emcibacter congregatus ZYLT.</title>
        <authorList>
            <person name="Zhao Z."/>
        </authorList>
    </citation>
    <scope>NUCLEOTIDE SEQUENCE [LARGE SCALE GENOMIC DNA]</scope>
    <source>
        <strain evidence="3">MCCC 1A06723</strain>
    </source>
</reference>
<dbReference type="InterPro" id="IPR013108">
    <property type="entry name" value="Amidohydro_3"/>
</dbReference>
<keyword evidence="2" id="KW-0378">Hydrolase</keyword>
<keyword evidence="3" id="KW-1185">Reference proteome</keyword>
<dbReference type="PANTHER" id="PTHR22642">
    <property type="entry name" value="IMIDAZOLONEPROPIONASE"/>
    <property type="match status" value="1"/>
</dbReference>
<dbReference type="InterPro" id="IPR032466">
    <property type="entry name" value="Metal_Hydrolase"/>
</dbReference>
<evidence type="ECO:0000259" key="1">
    <source>
        <dbReference type="Pfam" id="PF07969"/>
    </source>
</evidence>
<evidence type="ECO:0000313" key="3">
    <source>
        <dbReference type="Proteomes" id="UP000319148"/>
    </source>
</evidence>
<dbReference type="Gene3D" id="3.10.310.70">
    <property type="match status" value="1"/>
</dbReference>
<name>A0A501PG10_9PROT</name>
<sequence>MEMKYLALLGGLLTSGGFQPAVACEQADLVLHNATIYTVNDKAPRAEALAIRDGKFIYVGNEDGVKPYLCGGNDIRDLKGMAVYPGFTDSHYHLKGVGYREKELNLQGAESLAKMLQQVSAYLQAHPVAEGGWLTGRGWIEKTWPEKRFPTRQEIDEIVPDRPAFLVRADGHAGIANSLALKMAGINAAAPDPNGGEILKDASGEPTGMLVDNAMELVTRLIPEPSRADDKEAFLLATERNAALGWTQIQNAGGTWRDLELLEELRQEGRLKTRVYYALSDGAPAKRLLAEGPITDPDHMIVARAIKLYTDGALGSRGAALLADYADHHGKGLLLTDHDKIMPILIEALTKGIQIETHAIGDRANRLVLDWYQEAFNTVPPEQRKVKAPRWRIEHAQNIHPDDQQRFIDLGVIPSMQASHAIGDLHFARDRLGLERLKYAYPWKDMIKKGAVIPGGSDAPVEIGDPRIEFYAAVTRKDLNGFQAEGWHPEQALSREEALKMLTLWPAIAAFQEDVRGSIEVGKLSDLTVLTKDIMTVPEDFIMSAVTAMTVVGGHIVADPVIVMVTTPKNEQ</sequence>
<dbReference type="OrthoDB" id="9811399at2"/>
<dbReference type="GO" id="GO:0016810">
    <property type="term" value="F:hydrolase activity, acting on carbon-nitrogen (but not peptide) bonds"/>
    <property type="evidence" value="ECO:0007669"/>
    <property type="project" value="InterPro"/>
</dbReference>
<dbReference type="SUPFAM" id="SSF51556">
    <property type="entry name" value="Metallo-dependent hydrolases"/>
    <property type="match status" value="1"/>
</dbReference>
<comment type="caution">
    <text evidence="2">The sequence shown here is derived from an EMBL/GenBank/DDBJ whole genome shotgun (WGS) entry which is preliminary data.</text>
</comment>